<dbReference type="GO" id="GO:0016301">
    <property type="term" value="F:kinase activity"/>
    <property type="evidence" value="ECO:0007669"/>
    <property type="project" value="UniProtKB-KW"/>
</dbReference>
<dbReference type="RefSeq" id="WP_408623442.1">
    <property type="nucleotide sequence ID" value="NZ_JBEQCT010000003.1"/>
</dbReference>
<evidence type="ECO:0000313" key="6">
    <source>
        <dbReference type="Proteomes" id="UP001629953"/>
    </source>
</evidence>
<dbReference type="EC" id="2.7.1.-" evidence="5"/>
<evidence type="ECO:0000256" key="3">
    <source>
        <dbReference type="ARBA" id="ARBA00022777"/>
    </source>
</evidence>
<dbReference type="PROSITE" id="PS00584">
    <property type="entry name" value="PFKB_KINASES_2"/>
    <property type="match status" value="1"/>
</dbReference>
<evidence type="ECO:0000259" key="4">
    <source>
        <dbReference type="Pfam" id="PF00294"/>
    </source>
</evidence>
<dbReference type="Proteomes" id="UP001629953">
    <property type="component" value="Unassembled WGS sequence"/>
</dbReference>
<evidence type="ECO:0000313" key="5">
    <source>
        <dbReference type="EMBL" id="MFM2485231.1"/>
    </source>
</evidence>
<evidence type="ECO:0000256" key="1">
    <source>
        <dbReference type="ARBA" id="ARBA00010688"/>
    </source>
</evidence>
<dbReference type="PANTHER" id="PTHR43085">
    <property type="entry name" value="HEXOKINASE FAMILY MEMBER"/>
    <property type="match status" value="1"/>
</dbReference>
<dbReference type="Pfam" id="PF00294">
    <property type="entry name" value="PfkB"/>
    <property type="match status" value="1"/>
</dbReference>
<dbReference type="InterPro" id="IPR011611">
    <property type="entry name" value="PfkB_dom"/>
</dbReference>
<dbReference type="InterPro" id="IPR029056">
    <property type="entry name" value="Ribokinase-like"/>
</dbReference>
<proteinExistence type="inferred from homology"/>
<protein>
    <submittedName>
        <fullName evidence="5">Carbohydrate kinase</fullName>
        <ecNumber evidence="5">2.7.1.-</ecNumber>
    </submittedName>
</protein>
<sequence>MKTKALVIGIGEVLWDVFADHKSMGGAPVNFAYHVARLGVDSLAISAVGHDPLGDELCQILEERGLDFELQRVDEPTGTVEVSLNGEGVPQYLFSQPVAWDRLVMKDSYRDIARHAKAVSFGSLAQRDLITHDTIHTFLSLVPDSAYKLFDVNLRQDFYTKTIIESSLERCNLLKINDEEIVVVADMFGLDGSDVENCQRLMERFDLSLVALTCGTEGSYLITADDVNFMATPKVVVADTVGAGDSFSAAMLVGLLEGKALQEIHHDAVTLSAFVCTQQGAMPAALN</sequence>
<dbReference type="InterPro" id="IPR050306">
    <property type="entry name" value="PfkB_Carbo_kinase"/>
</dbReference>
<dbReference type="CDD" id="cd01167">
    <property type="entry name" value="bac_FRK"/>
    <property type="match status" value="1"/>
</dbReference>
<name>A0ABW9G6D8_9GAMM</name>
<reference evidence="5 6" key="1">
    <citation type="journal article" date="2013" name="Int. J. Syst. Evol. Microbiol.">
        <title>Celerinatantimonas yamalensis sp. nov., a cold-adapted diazotrophic bacterium from a cold permafrost brine.</title>
        <authorList>
            <person name="Shcherbakova V."/>
            <person name="Chuvilskaya N."/>
            <person name="Rivkina E."/>
            <person name="Demidov N."/>
            <person name="Uchaeva V."/>
            <person name="Suetin S."/>
            <person name="Suzina N."/>
            <person name="Gilichinsky D."/>
        </authorList>
    </citation>
    <scope>NUCLEOTIDE SEQUENCE [LARGE SCALE GENOMIC DNA]</scope>
    <source>
        <strain evidence="5 6">C7</strain>
    </source>
</reference>
<feature type="domain" description="Carbohydrate kinase PfkB" evidence="4">
    <location>
        <begin position="17"/>
        <end position="282"/>
    </location>
</feature>
<dbReference type="PANTHER" id="PTHR43085:SF57">
    <property type="entry name" value="CARBOHYDRATE KINASE PFKB DOMAIN-CONTAINING PROTEIN"/>
    <property type="match status" value="1"/>
</dbReference>
<accession>A0ABW9G6D8</accession>
<dbReference type="SUPFAM" id="SSF53613">
    <property type="entry name" value="Ribokinase-like"/>
    <property type="match status" value="1"/>
</dbReference>
<comment type="caution">
    <text evidence="5">The sequence shown here is derived from an EMBL/GenBank/DDBJ whole genome shotgun (WGS) entry which is preliminary data.</text>
</comment>
<evidence type="ECO:0000256" key="2">
    <source>
        <dbReference type="ARBA" id="ARBA00022679"/>
    </source>
</evidence>
<keyword evidence="6" id="KW-1185">Reference proteome</keyword>
<dbReference type="InterPro" id="IPR002173">
    <property type="entry name" value="Carboh/pur_kinase_PfkB_CS"/>
</dbReference>
<dbReference type="PROSITE" id="PS00583">
    <property type="entry name" value="PFKB_KINASES_1"/>
    <property type="match status" value="1"/>
</dbReference>
<keyword evidence="3 5" id="KW-0418">Kinase</keyword>
<comment type="similarity">
    <text evidence="1">Belongs to the carbohydrate kinase PfkB family.</text>
</comment>
<keyword evidence="2 5" id="KW-0808">Transferase</keyword>
<gene>
    <name evidence="5" type="ORF">ABUE30_09175</name>
</gene>
<dbReference type="EMBL" id="JBEQCT010000003">
    <property type="protein sequence ID" value="MFM2485231.1"/>
    <property type="molecule type" value="Genomic_DNA"/>
</dbReference>
<organism evidence="5 6">
    <name type="scientific">Celerinatantimonas yamalensis</name>
    <dbReference type="NCBI Taxonomy" id="559956"/>
    <lineage>
        <taxon>Bacteria</taxon>
        <taxon>Pseudomonadati</taxon>
        <taxon>Pseudomonadota</taxon>
        <taxon>Gammaproteobacteria</taxon>
        <taxon>Celerinatantimonadaceae</taxon>
        <taxon>Celerinatantimonas</taxon>
    </lineage>
</organism>
<dbReference type="Gene3D" id="3.40.1190.20">
    <property type="match status" value="1"/>
</dbReference>